<dbReference type="EMBL" id="JAQQPM010000001">
    <property type="protein sequence ID" value="KAK2066357.1"/>
    <property type="molecule type" value="Genomic_DNA"/>
</dbReference>
<feature type="region of interest" description="Disordered" evidence="1">
    <location>
        <begin position="43"/>
        <end position="132"/>
    </location>
</feature>
<evidence type="ECO:0000313" key="2">
    <source>
        <dbReference type="EMBL" id="KAK2066357.1"/>
    </source>
</evidence>
<proteinExistence type="predicted"/>
<evidence type="ECO:0000256" key="1">
    <source>
        <dbReference type="SAM" id="MobiDB-lite"/>
    </source>
</evidence>
<dbReference type="Proteomes" id="UP001217918">
    <property type="component" value="Unassembled WGS sequence"/>
</dbReference>
<gene>
    <name evidence="2" type="ORF">P8C59_000186</name>
</gene>
<comment type="caution">
    <text evidence="2">The sequence shown here is derived from an EMBL/GenBank/DDBJ whole genome shotgun (WGS) entry which is preliminary data.</text>
</comment>
<keyword evidence="3" id="KW-1185">Reference proteome</keyword>
<organism evidence="2 3">
    <name type="scientific">Phyllachora maydis</name>
    <dbReference type="NCBI Taxonomy" id="1825666"/>
    <lineage>
        <taxon>Eukaryota</taxon>
        <taxon>Fungi</taxon>
        <taxon>Dikarya</taxon>
        <taxon>Ascomycota</taxon>
        <taxon>Pezizomycotina</taxon>
        <taxon>Sordariomycetes</taxon>
        <taxon>Sordariomycetidae</taxon>
        <taxon>Phyllachorales</taxon>
        <taxon>Phyllachoraceae</taxon>
        <taxon>Phyllachora</taxon>
    </lineage>
</organism>
<protein>
    <submittedName>
        <fullName evidence="2">Uncharacterized protein</fullName>
    </submittedName>
</protein>
<evidence type="ECO:0000313" key="3">
    <source>
        <dbReference type="Proteomes" id="UP001217918"/>
    </source>
</evidence>
<feature type="compositionally biased region" description="Low complexity" evidence="1">
    <location>
        <begin position="108"/>
        <end position="122"/>
    </location>
</feature>
<sequence>MPAKPAKITPAIRRVAARKAKRRKSAKAYAIAGRAAAAKCYKKRKKAAANTRASKLAKKEGLWRSKRTTSSNAGRYTTNSSLTANKNDNNAYNRTYMPPTNAEEEEGSSGNDNGVNSSISNSADKGKGSSMYKRSKGASYYKDIPLYKRQCITSYPYSPPGIPYTDIYIHYVQVVIAGKGQGPNNV</sequence>
<accession>A0AAD9HX47</accession>
<dbReference type="AlphaFoldDB" id="A0AAD9HX47"/>
<feature type="compositionally biased region" description="Polar residues" evidence="1">
    <location>
        <begin position="68"/>
        <end position="93"/>
    </location>
</feature>
<name>A0AAD9HX47_9PEZI</name>
<reference evidence="2" key="1">
    <citation type="journal article" date="2023" name="Mol. Plant Microbe Interact.">
        <title>Elucidating the Obligate Nature and Biological Capacity of an Invasive Fungal Corn Pathogen.</title>
        <authorList>
            <person name="MacCready J.S."/>
            <person name="Roggenkamp E.M."/>
            <person name="Gdanetz K."/>
            <person name="Chilvers M.I."/>
        </authorList>
    </citation>
    <scope>NUCLEOTIDE SEQUENCE</scope>
    <source>
        <strain evidence="2">PM02</strain>
    </source>
</reference>